<keyword evidence="10" id="KW-1185">Reference proteome</keyword>
<keyword evidence="9" id="KW-0969">Cilium</keyword>
<accession>A0A964T2C9</accession>
<reference evidence="9" key="1">
    <citation type="submission" date="2019-03" db="EMBL/GenBank/DDBJ databases">
        <title>Afifella sp. nov., isolated from activated sludge.</title>
        <authorList>
            <person name="Li Q."/>
            <person name="Liu Y."/>
        </authorList>
    </citation>
    <scope>NUCLEOTIDE SEQUENCE</scope>
    <source>
        <strain evidence="9">L72</strain>
    </source>
</reference>
<keyword evidence="3 7" id="KW-0732">Signal</keyword>
<dbReference type="OrthoDB" id="9789227at2"/>
<evidence type="ECO:0000313" key="10">
    <source>
        <dbReference type="Proteomes" id="UP000773614"/>
    </source>
</evidence>
<dbReference type="PRINTS" id="PR01008">
    <property type="entry name" value="FLGLRINGFLGH"/>
</dbReference>
<dbReference type="Pfam" id="PF02107">
    <property type="entry name" value="FlgH"/>
    <property type="match status" value="1"/>
</dbReference>
<keyword evidence="9" id="KW-0282">Flagellum</keyword>
<evidence type="ECO:0000313" key="9">
    <source>
        <dbReference type="EMBL" id="MYZ46975.1"/>
    </source>
</evidence>
<keyword evidence="5 7" id="KW-0975">Bacterial flagellum</keyword>
<comment type="caution">
    <text evidence="9">The sequence shown here is derived from an EMBL/GenBank/DDBJ whole genome shotgun (WGS) entry which is preliminary data.</text>
</comment>
<proteinExistence type="inferred from homology"/>
<dbReference type="GO" id="GO:0071973">
    <property type="term" value="P:bacterial-type flagellum-dependent cell motility"/>
    <property type="evidence" value="ECO:0007669"/>
    <property type="project" value="InterPro"/>
</dbReference>
<keyword evidence="9" id="KW-0966">Cell projection</keyword>
<dbReference type="HAMAP" id="MF_00415">
    <property type="entry name" value="FlgH"/>
    <property type="match status" value="1"/>
</dbReference>
<dbReference type="PROSITE" id="PS51257">
    <property type="entry name" value="PROKAR_LIPOPROTEIN"/>
    <property type="match status" value="1"/>
</dbReference>
<dbReference type="NCBIfam" id="NF001305">
    <property type="entry name" value="PRK00249.1-5"/>
    <property type="match status" value="1"/>
</dbReference>
<dbReference type="EMBL" id="SPKJ01000008">
    <property type="protein sequence ID" value="MYZ46975.1"/>
    <property type="molecule type" value="Genomic_DNA"/>
</dbReference>
<dbReference type="InterPro" id="IPR000527">
    <property type="entry name" value="Flag_Lring"/>
</dbReference>
<comment type="function">
    <text evidence="1 7">Assembles around the rod to form the L-ring and probably protects the motor/basal body from shearing forces during rotation.</text>
</comment>
<dbReference type="GO" id="GO:0009279">
    <property type="term" value="C:cell outer membrane"/>
    <property type="evidence" value="ECO:0007669"/>
    <property type="project" value="UniProtKB-SubCell"/>
</dbReference>
<dbReference type="Proteomes" id="UP000773614">
    <property type="component" value="Unassembled WGS sequence"/>
</dbReference>
<sequence length="234" mass="24659">MTRIAFLAAAGLAVSGCAGELQDFGREPRLSPVGSGLQAYREPVPVAAFPAVARPSEQSLWDPSRPNLFSNTRASKVGDIVTVRIAINDRATLDNASGRSREASGKTGLSLGFSLNGEGSSLSADGSADSTSKSNGKGSIDRSEKIELSIAAVVAEVLPNGNLLVSGSQEVRVNFEVRVLKIAGIVTPRDISPENTVPYDKIAEARISYGGRGRLTDVQQPAWGQRLYDAVTPY</sequence>
<gene>
    <name evidence="7 9" type="primary">flgH</name>
    <name evidence="9" type="ORF">E4O86_04525</name>
</gene>
<evidence type="ECO:0000256" key="4">
    <source>
        <dbReference type="ARBA" id="ARBA00023136"/>
    </source>
</evidence>
<dbReference type="AlphaFoldDB" id="A0A964T2C9"/>
<organism evidence="9 10">
    <name type="scientific">Propylenella binzhouense</name>
    <dbReference type="NCBI Taxonomy" id="2555902"/>
    <lineage>
        <taxon>Bacteria</taxon>
        <taxon>Pseudomonadati</taxon>
        <taxon>Pseudomonadota</taxon>
        <taxon>Alphaproteobacteria</taxon>
        <taxon>Hyphomicrobiales</taxon>
        <taxon>Propylenellaceae</taxon>
        <taxon>Propylenella</taxon>
    </lineage>
</organism>
<comment type="subcellular location">
    <subcellularLocation>
        <location evidence="7">Cell outer membrane</location>
        <topology evidence="7">Lipid-anchor</topology>
    </subcellularLocation>
    <subcellularLocation>
        <location evidence="7">Bacterial flagellum basal body</location>
    </subcellularLocation>
</comment>
<dbReference type="GO" id="GO:0003774">
    <property type="term" value="F:cytoskeletal motor activity"/>
    <property type="evidence" value="ECO:0007669"/>
    <property type="project" value="InterPro"/>
</dbReference>
<comment type="subunit">
    <text evidence="7">The basal body constitutes a major portion of the flagellar organelle and consists of four rings (L,P,S, and M) mounted on a central rod.</text>
</comment>
<evidence type="ECO:0000256" key="5">
    <source>
        <dbReference type="ARBA" id="ARBA00023143"/>
    </source>
</evidence>
<dbReference type="GO" id="GO:0009427">
    <property type="term" value="C:bacterial-type flagellum basal body, distal rod, L ring"/>
    <property type="evidence" value="ECO:0007669"/>
    <property type="project" value="InterPro"/>
</dbReference>
<protein>
    <recommendedName>
        <fullName evidence="7">Flagellar L-ring protein</fullName>
    </recommendedName>
    <alternativeName>
        <fullName evidence="7">Basal body L-ring protein</fullName>
    </alternativeName>
</protein>
<evidence type="ECO:0000256" key="3">
    <source>
        <dbReference type="ARBA" id="ARBA00022729"/>
    </source>
</evidence>
<keyword evidence="6 7" id="KW-0998">Cell outer membrane</keyword>
<dbReference type="PANTHER" id="PTHR34933">
    <property type="entry name" value="FLAGELLAR L-RING PROTEIN"/>
    <property type="match status" value="1"/>
</dbReference>
<evidence type="ECO:0000256" key="1">
    <source>
        <dbReference type="ARBA" id="ARBA00002591"/>
    </source>
</evidence>
<dbReference type="PANTHER" id="PTHR34933:SF1">
    <property type="entry name" value="FLAGELLAR L-RING PROTEIN"/>
    <property type="match status" value="1"/>
</dbReference>
<evidence type="ECO:0000256" key="7">
    <source>
        <dbReference type="HAMAP-Rule" id="MF_00415"/>
    </source>
</evidence>
<evidence type="ECO:0000256" key="6">
    <source>
        <dbReference type="ARBA" id="ARBA00023237"/>
    </source>
</evidence>
<comment type="similarity">
    <text evidence="2 7">Belongs to the FlgH family.</text>
</comment>
<keyword evidence="4 7" id="KW-0472">Membrane</keyword>
<name>A0A964T2C9_9HYPH</name>
<dbReference type="RefSeq" id="WP_161139363.1">
    <property type="nucleotide sequence ID" value="NZ_SPKJ01000008.1"/>
</dbReference>
<feature type="region of interest" description="Disordered" evidence="8">
    <location>
        <begin position="121"/>
        <end position="140"/>
    </location>
</feature>
<feature type="compositionally biased region" description="Low complexity" evidence="8">
    <location>
        <begin position="121"/>
        <end position="132"/>
    </location>
</feature>
<keyword evidence="7" id="KW-0449">Lipoprotein</keyword>
<evidence type="ECO:0000256" key="8">
    <source>
        <dbReference type="SAM" id="MobiDB-lite"/>
    </source>
</evidence>
<evidence type="ECO:0000256" key="2">
    <source>
        <dbReference type="ARBA" id="ARBA00006929"/>
    </source>
</evidence>